<dbReference type="RefSeq" id="WP_200609936.1">
    <property type="nucleotide sequence ID" value="NZ_JAEHHL010000006.1"/>
</dbReference>
<reference evidence="2" key="1">
    <citation type="submission" date="2020-12" db="EMBL/GenBank/DDBJ databases">
        <title>Bacterial taxonomy.</title>
        <authorList>
            <person name="Pan X."/>
        </authorList>
    </citation>
    <scope>NUCLEOTIDE SEQUENCE</scope>
    <source>
        <strain evidence="2">M0105</strain>
    </source>
</reference>
<name>A0A8J7M7J6_9RHOB</name>
<organism evidence="2 3">
    <name type="scientific">Thermohalobaculum xanthum</name>
    <dbReference type="NCBI Taxonomy" id="2753746"/>
    <lineage>
        <taxon>Bacteria</taxon>
        <taxon>Pseudomonadati</taxon>
        <taxon>Pseudomonadota</taxon>
        <taxon>Alphaproteobacteria</taxon>
        <taxon>Rhodobacterales</taxon>
        <taxon>Paracoccaceae</taxon>
        <taxon>Thermohalobaculum</taxon>
    </lineage>
</organism>
<accession>A0A8J7M7J6</accession>
<dbReference type="InterPro" id="IPR006860">
    <property type="entry name" value="FecR"/>
</dbReference>
<evidence type="ECO:0000313" key="3">
    <source>
        <dbReference type="Proteomes" id="UP000655420"/>
    </source>
</evidence>
<feature type="domain" description="FecR protein" evidence="1">
    <location>
        <begin position="57"/>
        <end position="155"/>
    </location>
</feature>
<dbReference type="PANTHER" id="PTHR38731">
    <property type="entry name" value="LIPL45-RELATED LIPOPROTEIN-RELATED"/>
    <property type="match status" value="1"/>
</dbReference>
<proteinExistence type="predicted"/>
<dbReference type="Pfam" id="PF04773">
    <property type="entry name" value="FecR"/>
    <property type="match status" value="1"/>
</dbReference>
<comment type="caution">
    <text evidence="2">The sequence shown here is derived from an EMBL/GenBank/DDBJ whole genome shotgun (WGS) entry which is preliminary data.</text>
</comment>
<dbReference type="Proteomes" id="UP000655420">
    <property type="component" value="Unassembled WGS sequence"/>
</dbReference>
<dbReference type="EMBL" id="JAEHHL010000006">
    <property type="protein sequence ID" value="MBK0399743.1"/>
    <property type="molecule type" value="Genomic_DNA"/>
</dbReference>
<dbReference type="PANTHER" id="PTHR38731:SF1">
    <property type="entry name" value="FECR PROTEIN DOMAIN-CONTAINING PROTEIN"/>
    <property type="match status" value="1"/>
</dbReference>
<dbReference type="Gene3D" id="2.60.120.1440">
    <property type="match status" value="1"/>
</dbReference>
<evidence type="ECO:0000259" key="1">
    <source>
        <dbReference type="Pfam" id="PF04773"/>
    </source>
</evidence>
<gene>
    <name evidence="2" type="ORF">H0I76_11125</name>
</gene>
<dbReference type="AlphaFoldDB" id="A0A8J7M7J6"/>
<protein>
    <submittedName>
        <fullName evidence="2">FecR domain-containing protein</fullName>
    </submittedName>
</protein>
<keyword evidence="3" id="KW-1185">Reference proteome</keyword>
<sequence length="171" mass="17849">MKRILTIFLAALVTVTGVEVADAERIGEAVAVVDNATTEGTVGQQPLKTGMQVSLGDRVTTDGNGEVAFRFNDGTRMVVGPNSSLVLDSFVFRGRAADNQFVVRAFSGAFRFITGGGQKDAYLIQTPAATIGVRGTIFDFSVTPGETNLLLLEGGASVCGVNGRCTLADAQ</sequence>
<evidence type="ECO:0000313" key="2">
    <source>
        <dbReference type="EMBL" id="MBK0399743.1"/>
    </source>
</evidence>